<feature type="transmembrane region" description="Helical" evidence="2">
    <location>
        <begin position="99"/>
        <end position="122"/>
    </location>
</feature>
<evidence type="ECO:0000256" key="2">
    <source>
        <dbReference type="SAM" id="Phobius"/>
    </source>
</evidence>
<evidence type="ECO:0000313" key="4">
    <source>
        <dbReference type="Proteomes" id="UP000041254"/>
    </source>
</evidence>
<feature type="transmembrane region" description="Helical" evidence="2">
    <location>
        <begin position="304"/>
        <end position="321"/>
    </location>
</feature>
<feature type="transmembrane region" description="Helical" evidence="2">
    <location>
        <begin position="173"/>
        <end position="193"/>
    </location>
</feature>
<feature type="transmembrane region" description="Helical" evidence="2">
    <location>
        <begin position="142"/>
        <end position="161"/>
    </location>
</feature>
<evidence type="ECO:0000256" key="1">
    <source>
        <dbReference type="SAM" id="MobiDB-lite"/>
    </source>
</evidence>
<feature type="transmembrane region" description="Helical" evidence="2">
    <location>
        <begin position="559"/>
        <end position="585"/>
    </location>
</feature>
<feature type="transmembrane region" description="Helical" evidence="2">
    <location>
        <begin position="333"/>
        <end position="355"/>
    </location>
</feature>
<feature type="region of interest" description="Disordered" evidence="1">
    <location>
        <begin position="370"/>
        <end position="427"/>
    </location>
</feature>
<dbReference type="InParanoid" id="A0A0G4FW75"/>
<dbReference type="EMBL" id="CDMY01000512">
    <property type="protein sequence ID" value="CEM19454.1"/>
    <property type="molecule type" value="Genomic_DNA"/>
</dbReference>
<dbReference type="AlphaFoldDB" id="A0A0G4FW75"/>
<dbReference type="VEuPathDB" id="CryptoDB:Vbra_9491"/>
<protein>
    <submittedName>
        <fullName evidence="3">Uncharacterized protein</fullName>
    </submittedName>
</protein>
<gene>
    <name evidence="3" type="ORF">Vbra_9491</name>
</gene>
<keyword evidence="2" id="KW-0472">Membrane</keyword>
<feature type="transmembrane region" description="Helical" evidence="2">
    <location>
        <begin position="516"/>
        <end position="539"/>
    </location>
</feature>
<organism evidence="3 4">
    <name type="scientific">Vitrella brassicaformis (strain CCMP3155)</name>
    <dbReference type="NCBI Taxonomy" id="1169540"/>
    <lineage>
        <taxon>Eukaryota</taxon>
        <taxon>Sar</taxon>
        <taxon>Alveolata</taxon>
        <taxon>Colpodellida</taxon>
        <taxon>Vitrellaceae</taxon>
        <taxon>Vitrella</taxon>
    </lineage>
</organism>
<reference evidence="3 4" key="1">
    <citation type="submission" date="2014-11" db="EMBL/GenBank/DDBJ databases">
        <authorList>
            <person name="Zhu J."/>
            <person name="Qi W."/>
            <person name="Song R."/>
        </authorList>
    </citation>
    <scope>NUCLEOTIDE SEQUENCE [LARGE SCALE GENOMIC DNA]</scope>
</reference>
<sequence length="609" mass="69007">IAQQQYTIEAVGQCAEISCDDVGDEEVHQTRRRERAMLAEEKALIAEVAEFREAADYPDASYQEFETTLCYETRGDVEVLVARFTPEPFFRTMKRPARVILRQLGFAAVMGAVWAAVYVGYWRACEDRSVTVPWVILDLTRRLMITFCYIACFTLMVEIDLRAAWRRFRRKWVYFLPMIYTSLGCFIAFHGGASALVQHAVVLYPSLPLYLFISPYLFFRSCGKDIKTVKRPQVYALQMTSIWAVCVSFSLVFNYLYLPLAIVATTDGERTRVAFTVLVSGWPFVALVASIARQVKDGPVSHTIPTISFIVFSCLLLPRMLQARMDTLQVQILNSLMFGVSGFFTDMAIPFSPILGMAARRRLMQTIGPYWRTGNKGKRPPDQCGGFGGTHPPKRQSSPSGDTMATKTASNDTTVDKREQRLTRPTSSLSTMISFTSVDRLRTALNRSSVRSLSTFLDVQTTFVAHHASPRLLRCISDQLHVYNLAELTTLVFTHLSFTWVDQVLHPSAQRLAERLGGILVLVAIEATLEWNLLLFLVRVTNLPLLSREKGSNAVAKRLWGFVSASNMVWLGTFVYFALFLLVAIDPQRYGKMEPHEFCPHYTLLFRRD</sequence>
<dbReference type="Proteomes" id="UP000041254">
    <property type="component" value="Unassembled WGS sequence"/>
</dbReference>
<evidence type="ECO:0000313" key="3">
    <source>
        <dbReference type="EMBL" id="CEM19454.1"/>
    </source>
</evidence>
<feature type="transmembrane region" description="Helical" evidence="2">
    <location>
        <begin position="273"/>
        <end position="292"/>
    </location>
</feature>
<feature type="transmembrane region" description="Helical" evidence="2">
    <location>
        <begin position="199"/>
        <end position="219"/>
    </location>
</feature>
<feature type="non-terminal residue" evidence="3">
    <location>
        <position position="1"/>
    </location>
</feature>
<keyword evidence="2" id="KW-1133">Transmembrane helix</keyword>
<feature type="compositionally biased region" description="Polar residues" evidence="1">
    <location>
        <begin position="395"/>
        <end position="413"/>
    </location>
</feature>
<name>A0A0G4FW75_VITBC</name>
<keyword evidence="2" id="KW-0812">Transmembrane</keyword>
<feature type="transmembrane region" description="Helical" evidence="2">
    <location>
        <begin position="240"/>
        <end position="258"/>
    </location>
</feature>
<accession>A0A0G4FW75</accession>
<keyword evidence="4" id="KW-1185">Reference proteome</keyword>
<proteinExistence type="predicted"/>